<evidence type="ECO:0000256" key="2">
    <source>
        <dbReference type="ARBA" id="ARBA00006484"/>
    </source>
</evidence>
<feature type="domain" description="Ketoreductase" evidence="4">
    <location>
        <begin position="10"/>
        <end position="174"/>
    </location>
</feature>
<comment type="caution">
    <text evidence="5">The sequence shown here is derived from an EMBL/GenBank/DDBJ whole genome shotgun (WGS) entry which is preliminary data.</text>
</comment>
<dbReference type="Proteomes" id="UP000821866">
    <property type="component" value="Chromosome 1"/>
</dbReference>
<sequence>MTGIQQLAGRLALVTGGGSGIGRAVCKALSNEGARVVAADINKEGAATTVSDLPGSHEHRALQVDVGSSESVSSMFAEIKKTYSAPVSIVVNCAGIVRDTFLMDMTEESFDEVMKINLKGTYLVTQAAAREMVSSSVPNGAIVNISSIVGKTGNMETPMVASVPEKVLVKIKERIPMGRFGKPEELADAVLFLCSPASSYVTGSVLEVTGGDSRSSLQKATVQYRAQESKQSASLDLNLRQPKEPPGRYRSHQVTVCPECLAVVPGLRVLEEDCLTPSAPS</sequence>
<dbReference type="PRINTS" id="PR00081">
    <property type="entry name" value="GDHRDH"/>
</dbReference>
<dbReference type="Gene3D" id="3.40.50.720">
    <property type="entry name" value="NAD(P)-binding Rossmann-like Domain"/>
    <property type="match status" value="2"/>
</dbReference>
<dbReference type="Pfam" id="PF00106">
    <property type="entry name" value="adh_short"/>
    <property type="match status" value="1"/>
</dbReference>
<dbReference type="SMART" id="SM00822">
    <property type="entry name" value="PKS_KR"/>
    <property type="match status" value="1"/>
</dbReference>
<keyword evidence="6" id="KW-1185">Reference proteome</keyword>
<protein>
    <recommendedName>
        <fullName evidence="4">Ketoreductase domain-containing protein</fullName>
    </recommendedName>
</protein>
<comment type="pathway">
    <text evidence="1">Lipid metabolism; fatty acid biosynthesis.</text>
</comment>
<dbReference type="PANTHER" id="PTHR42760:SF83">
    <property type="entry name" value="(3R)-3-HYDROXYACYL-COA DEHYDROGENASE"/>
    <property type="match status" value="1"/>
</dbReference>
<gene>
    <name evidence="5" type="ORF">HPB51_008313</name>
</gene>
<proteinExistence type="inferred from homology"/>
<keyword evidence="3" id="KW-0560">Oxidoreductase</keyword>
<dbReference type="InterPro" id="IPR002347">
    <property type="entry name" value="SDR_fam"/>
</dbReference>
<dbReference type="EMBL" id="JABSTU010000001">
    <property type="protein sequence ID" value="KAH8039720.1"/>
    <property type="molecule type" value="Genomic_DNA"/>
</dbReference>
<dbReference type="InterPro" id="IPR036291">
    <property type="entry name" value="NAD(P)-bd_dom_sf"/>
</dbReference>
<reference evidence="5" key="2">
    <citation type="submission" date="2021-09" db="EMBL/GenBank/DDBJ databases">
        <authorList>
            <person name="Jia N."/>
            <person name="Wang J."/>
            <person name="Shi W."/>
            <person name="Du L."/>
            <person name="Sun Y."/>
            <person name="Zhan W."/>
            <person name="Jiang J."/>
            <person name="Wang Q."/>
            <person name="Zhang B."/>
            <person name="Ji P."/>
            <person name="Sakyi L.B."/>
            <person name="Cui X."/>
            <person name="Yuan T."/>
            <person name="Jiang B."/>
            <person name="Yang W."/>
            <person name="Lam T.T.-Y."/>
            <person name="Chang Q."/>
            <person name="Ding S."/>
            <person name="Wang X."/>
            <person name="Zhu J."/>
            <person name="Ruan X."/>
            <person name="Zhao L."/>
            <person name="Wei J."/>
            <person name="Que T."/>
            <person name="Du C."/>
            <person name="Cheng J."/>
            <person name="Dai P."/>
            <person name="Han X."/>
            <person name="Huang E."/>
            <person name="Gao Y."/>
            <person name="Liu J."/>
            <person name="Shao H."/>
            <person name="Ye R."/>
            <person name="Li L."/>
            <person name="Wei W."/>
            <person name="Wang X."/>
            <person name="Wang C."/>
            <person name="Huo Q."/>
            <person name="Li W."/>
            <person name="Guo W."/>
            <person name="Chen H."/>
            <person name="Chen S."/>
            <person name="Zhou L."/>
            <person name="Zhou L."/>
            <person name="Ni X."/>
            <person name="Tian J."/>
            <person name="Zhou Y."/>
            <person name="Sheng Y."/>
            <person name="Liu T."/>
            <person name="Pan Y."/>
            <person name="Xia L."/>
            <person name="Li J."/>
            <person name="Zhao F."/>
            <person name="Cao W."/>
        </authorList>
    </citation>
    <scope>NUCLEOTIDE SEQUENCE</scope>
    <source>
        <strain evidence="5">Rmic-2018</strain>
        <tissue evidence="5">Larvae</tissue>
    </source>
</reference>
<accession>A0A9J6F0G0</accession>
<dbReference type="GO" id="GO:0016616">
    <property type="term" value="F:oxidoreductase activity, acting on the CH-OH group of donors, NAD or NADP as acceptor"/>
    <property type="evidence" value="ECO:0007669"/>
    <property type="project" value="TreeGrafter"/>
</dbReference>
<dbReference type="AlphaFoldDB" id="A0A9J6F0G0"/>
<dbReference type="VEuPathDB" id="VectorBase:LOC119165009"/>
<evidence type="ECO:0000313" key="5">
    <source>
        <dbReference type="EMBL" id="KAH8039720.1"/>
    </source>
</evidence>
<dbReference type="GO" id="GO:0048038">
    <property type="term" value="F:quinone binding"/>
    <property type="evidence" value="ECO:0007669"/>
    <property type="project" value="TreeGrafter"/>
</dbReference>
<reference evidence="5" key="1">
    <citation type="journal article" date="2020" name="Cell">
        <title>Large-Scale Comparative Analyses of Tick Genomes Elucidate Their Genetic Diversity and Vector Capacities.</title>
        <authorList>
            <consortium name="Tick Genome and Microbiome Consortium (TIGMIC)"/>
            <person name="Jia N."/>
            <person name="Wang J."/>
            <person name="Shi W."/>
            <person name="Du L."/>
            <person name="Sun Y."/>
            <person name="Zhan W."/>
            <person name="Jiang J.F."/>
            <person name="Wang Q."/>
            <person name="Zhang B."/>
            <person name="Ji P."/>
            <person name="Bell-Sakyi L."/>
            <person name="Cui X.M."/>
            <person name="Yuan T.T."/>
            <person name="Jiang B.G."/>
            <person name="Yang W.F."/>
            <person name="Lam T.T."/>
            <person name="Chang Q.C."/>
            <person name="Ding S.J."/>
            <person name="Wang X.J."/>
            <person name="Zhu J.G."/>
            <person name="Ruan X.D."/>
            <person name="Zhao L."/>
            <person name="Wei J.T."/>
            <person name="Ye R.Z."/>
            <person name="Que T.C."/>
            <person name="Du C.H."/>
            <person name="Zhou Y.H."/>
            <person name="Cheng J.X."/>
            <person name="Dai P.F."/>
            <person name="Guo W.B."/>
            <person name="Han X.H."/>
            <person name="Huang E.J."/>
            <person name="Li L.F."/>
            <person name="Wei W."/>
            <person name="Gao Y.C."/>
            <person name="Liu J.Z."/>
            <person name="Shao H.Z."/>
            <person name="Wang X."/>
            <person name="Wang C.C."/>
            <person name="Yang T.C."/>
            <person name="Huo Q.B."/>
            <person name="Li W."/>
            <person name="Chen H.Y."/>
            <person name="Chen S.E."/>
            <person name="Zhou L.G."/>
            <person name="Ni X.B."/>
            <person name="Tian J.H."/>
            <person name="Sheng Y."/>
            <person name="Liu T."/>
            <person name="Pan Y.S."/>
            <person name="Xia L.Y."/>
            <person name="Li J."/>
            <person name="Zhao F."/>
            <person name="Cao W.C."/>
        </authorList>
    </citation>
    <scope>NUCLEOTIDE SEQUENCE</scope>
    <source>
        <strain evidence="5">Rmic-2018</strain>
    </source>
</reference>
<evidence type="ECO:0000256" key="1">
    <source>
        <dbReference type="ARBA" id="ARBA00005194"/>
    </source>
</evidence>
<comment type="similarity">
    <text evidence="2">Belongs to the short-chain dehydrogenases/reductases (SDR) family.</text>
</comment>
<evidence type="ECO:0000313" key="6">
    <source>
        <dbReference type="Proteomes" id="UP000821866"/>
    </source>
</evidence>
<dbReference type="GO" id="GO:0006633">
    <property type="term" value="P:fatty acid biosynthetic process"/>
    <property type="evidence" value="ECO:0007669"/>
    <property type="project" value="TreeGrafter"/>
</dbReference>
<dbReference type="InterPro" id="IPR057326">
    <property type="entry name" value="KR_dom"/>
</dbReference>
<evidence type="ECO:0000256" key="3">
    <source>
        <dbReference type="ARBA" id="ARBA00023002"/>
    </source>
</evidence>
<dbReference type="SUPFAM" id="SSF51735">
    <property type="entry name" value="NAD(P)-binding Rossmann-fold domains"/>
    <property type="match status" value="1"/>
</dbReference>
<dbReference type="PANTHER" id="PTHR42760">
    <property type="entry name" value="SHORT-CHAIN DEHYDROGENASES/REDUCTASES FAMILY MEMBER"/>
    <property type="match status" value="1"/>
</dbReference>
<name>A0A9J6F0G0_RHIMP</name>
<evidence type="ECO:0000259" key="4">
    <source>
        <dbReference type="SMART" id="SM00822"/>
    </source>
</evidence>
<organism evidence="5 6">
    <name type="scientific">Rhipicephalus microplus</name>
    <name type="common">Cattle tick</name>
    <name type="synonym">Boophilus microplus</name>
    <dbReference type="NCBI Taxonomy" id="6941"/>
    <lineage>
        <taxon>Eukaryota</taxon>
        <taxon>Metazoa</taxon>
        <taxon>Ecdysozoa</taxon>
        <taxon>Arthropoda</taxon>
        <taxon>Chelicerata</taxon>
        <taxon>Arachnida</taxon>
        <taxon>Acari</taxon>
        <taxon>Parasitiformes</taxon>
        <taxon>Ixodida</taxon>
        <taxon>Ixodoidea</taxon>
        <taxon>Ixodidae</taxon>
        <taxon>Rhipicephalinae</taxon>
        <taxon>Rhipicephalus</taxon>
        <taxon>Boophilus</taxon>
    </lineage>
</organism>